<proteinExistence type="predicted"/>
<gene>
    <name evidence="2" type="ORF">OKIOD_LOCUS14131</name>
</gene>
<organism evidence="2 3">
    <name type="scientific">Oikopleura dioica</name>
    <name type="common">Tunicate</name>
    <dbReference type="NCBI Taxonomy" id="34765"/>
    <lineage>
        <taxon>Eukaryota</taxon>
        <taxon>Metazoa</taxon>
        <taxon>Chordata</taxon>
        <taxon>Tunicata</taxon>
        <taxon>Appendicularia</taxon>
        <taxon>Copelata</taxon>
        <taxon>Oikopleuridae</taxon>
        <taxon>Oikopleura</taxon>
    </lineage>
</organism>
<accession>A0ABN7SZP4</accession>
<dbReference type="Proteomes" id="UP001158576">
    <property type="component" value="Chromosome 2"/>
</dbReference>
<reference evidence="2 3" key="1">
    <citation type="submission" date="2021-04" db="EMBL/GenBank/DDBJ databases">
        <authorList>
            <person name="Bliznina A."/>
        </authorList>
    </citation>
    <scope>NUCLEOTIDE SEQUENCE [LARGE SCALE GENOMIC DNA]</scope>
</reference>
<protein>
    <submittedName>
        <fullName evidence="2">Oidioi.mRNA.OKI2018_I69.chr2.g5366.t1.cds</fullName>
    </submittedName>
</protein>
<dbReference type="EMBL" id="OU015567">
    <property type="protein sequence ID" value="CAG5111030.1"/>
    <property type="molecule type" value="Genomic_DNA"/>
</dbReference>
<feature type="coiled-coil region" evidence="1">
    <location>
        <begin position="47"/>
        <end position="186"/>
    </location>
</feature>
<evidence type="ECO:0000313" key="3">
    <source>
        <dbReference type="Proteomes" id="UP001158576"/>
    </source>
</evidence>
<keyword evidence="1" id="KW-0175">Coiled coil</keyword>
<keyword evidence="3" id="KW-1185">Reference proteome</keyword>
<feature type="coiled-coil region" evidence="1">
    <location>
        <begin position="211"/>
        <end position="304"/>
    </location>
</feature>
<sequence>MDFEICTIGCDSFSCVSKCRDELAHSLETCPCSQKDQFGSENEVFQREDWQNLMNAFRDDLKSEKENREAAERELDECVRNWNSSNFELYQLKKSLFEQNANLSTLIEKNDALRKEEERLKTRSYRLWQKLDNQTSFLQDCQDGYSLATTENRALEEEIDAIKANLTDLQEKYQVVKSEEERLKTRSYRLWKKLDEQTDDLAKLEVIREVYVNLTSENEHLTELNENLTEINNDLQKNLSLQLSEIDLFRLENKNLTEQNEELAQNVSIIEALKNETELLRAEVEKVKENLKKVRAEKDAQKCEVLERSSKPQVLSMSSREGNGHYLDYWDYRSNMSYQQKDKVLELISLGVKKVNMKFMNSDHWEIANHGWKMNFHRGGFGRRKTFYFFLEKSYGSTPSFYCVAQHINDDNKVFKTDRVHSWAEDGKQFISFKKDSRWDKSDIRLNLTL</sequence>
<evidence type="ECO:0000313" key="2">
    <source>
        <dbReference type="EMBL" id="CAG5111030.1"/>
    </source>
</evidence>
<evidence type="ECO:0000256" key="1">
    <source>
        <dbReference type="SAM" id="Coils"/>
    </source>
</evidence>
<name>A0ABN7SZP4_OIKDI</name>